<feature type="region of interest" description="Disordered" evidence="1">
    <location>
        <begin position="1"/>
        <end position="21"/>
    </location>
</feature>
<dbReference type="AlphaFoldDB" id="A0A5M9JHT1"/>
<proteinExistence type="predicted"/>
<comment type="caution">
    <text evidence="3">The sequence shown here is derived from an EMBL/GenBank/DDBJ whole genome shotgun (WGS) entry which is preliminary data.</text>
</comment>
<protein>
    <recommendedName>
        <fullName evidence="2">Myb-like domain-containing protein</fullName>
    </recommendedName>
</protein>
<feature type="compositionally biased region" description="Polar residues" evidence="1">
    <location>
        <begin position="1"/>
        <end position="12"/>
    </location>
</feature>
<keyword evidence="4" id="KW-1185">Reference proteome</keyword>
<organism evidence="3 4">
    <name type="scientific">Monilinia fructicola</name>
    <name type="common">Brown rot fungus</name>
    <name type="synonym">Ciboria fructicola</name>
    <dbReference type="NCBI Taxonomy" id="38448"/>
    <lineage>
        <taxon>Eukaryota</taxon>
        <taxon>Fungi</taxon>
        <taxon>Dikarya</taxon>
        <taxon>Ascomycota</taxon>
        <taxon>Pezizomycotina</taxon>
        <taxon>Leotiomycetes</taxon>
        <taxon>Helotiales</taxon>
        <taxon>Sclerotiniaceae</taxon>
        <taxon>Monilinia</taxon>
    </lineage>
</organism>
<sequence>MAQGPFSSNASTIEDRSINDNTCPNTIYSDLSTSSKIPPKTYESIDSSNAVSLDGVVSNWCSDGLNNRMNNMDNLTAQVSGTYAYLNLHDSQPILQYEQQHDLVGLWNHRYEPANNWPPDPNIPDTVRPKSLNLNASFTSTASISTVTPSQTSMNSSAESTTVASSPKDESNEGQSVFKQPSQLSLRHMLPSSRPIQDDDTALTELSKSKIVPERTDKSRLATKRPVKYRRARASTPISSAVANTRSHTIIKKPIGIMDFIVPTKPQDDVSESKSPPAIDAIELHSRSEENEFLVSSRRQGISYKQIRSKGKFSDAESTLRGRFRTLTKDKKDRVRKPKWTDNDLHLLIKAVKKLGRRNRDGWEPKVQWKKVAEYIADNGGSYRFGYATCRKRWLEIEELD</sequence>
<gene>
    <name evidence="3" type="ORF">EYC84_008005</name>
</gene>
<name>A0A5M9JHT1_MONFR</name>
<dbReference type="Proteomes" id="UP000322873">
    <property type="component" value="Unassembled WGS sequence"/>
</dbReference>
<evidence type="ECO:0000259" key="2">
    <source>
        <dbReference type="PROSITE" id="PS50090"/>
    </source>
</evidence>
<feature type="region of interest" description="Disordered" evidence="1">
    <location>
        <begin position="144"/>
        <end position="186"/>
    </location>
</feature>
<dbReference type="PROSITE" id="PS50090">
    <property type="entry name" value="MYB_LIKE"/>
    <property type="match status" value="1"/>
</dbReference>
<evidence type="ECO:0000313" key="3">
    <source>
        <dbReference type="EMBL" id="KAA8567529.1"/>
    </source>
</evidence>
<evidence type="ECO:0000256" key="1">
    <source>
        <dbReference type="SAM" id="MobiDB-lite"/>
    </source>
</evidence>
<accession>A0A5M9JHT1</accession>
<dbReference type="Gene3D" id="1.10.10.60">
    <property type="entry name" value="Homeodomain-like"/>
    <property type="match status" value="1"/>
</dbReference>
<dbReference type="InterPro" id="IPR001005">
    <property type="entry name" value="SANT/Myb"/>
</dbReference>
<evidence type="ECO:0000313" key="4">
    <source>
        <dbReference type="Proteomes" id="UP000322873"/>
    </source>
</evidence>
<reference evidence="3 4" key="1">
    <citation type="submission" date="2019-06" db="EMBL/GenBank/DDBJ databases">
        <title>Genome Sequence of the Brown Rot Fungal Pathogen Monilinia fructicola.</title>
        <authorList>
            <person name="De Miccolis Angelini R.M."/>
            <person name="Landi L."/>
            <person name="Abate D."/>
            <person name="Pollastro S."/>
            <person name="Romanazzi G."/>
            <person name="Faretra F."/>
        </authorList>
    </citation>
    <scope>NUCLEOTIDE SEQUENCE [LARGE SCALE GENOMIC DNA]</scope>
    <source>
        <strain evidence="3 4">Mfrc123</strain>
    </source>
</reference>
<dbReference type="EMBL" id="VICG01000010">
    <property type="protein sequence ID" value="KAA8567529.1"/>
    <property type="molecule type" value="Genomic_DNA"/>
</dbReference>
<feature type="compositionally biased region" description="Polar residues" evidence="1">
    <location>
        <begin position="173"/>
        <end position="185"/>
    </location>
</feature>
<feature type="domain" description="Myb-like" evidence="2">
    <location>
        <begin position="332"/>
        <end position="398"/>
    </location>
</feature>
<dbReference type="VEuPathDB" id="FungiDB:MFRU_048g00280"/>
<feature type="compositionally biased region" description="Polar residues" evidence="1">
    <location>
        <begin position="144"/>
        <end position="165"/>
    </location>
</feature>